<evidence type="ECO:0000256" key="1">
    <source>
        <dbReference type="SAM" id="Phobius"/>
    </source>
</evidence>
<sequence>MPIVSELREVIGALQSEVEFEAAVSELGAAGIDRSRISFLAQEEIAVSCAGAVGCDIKQLPRVEIGMSDDRQQVRTLATSLAATVASFVGAGAALAATGGAAAPALLAALASGGSVGGLAALFAQRHEAHVHEWAESQVLNGGIVLIVYPANAEQFKAASVIMRRHCGADVFKSPSA</sequence>
<name>A0A330HVY2_9HYPH</name>
<dbReference type="EMBL" id="QMBP01000002">
    <property type="protein sequence ID" value="RAZ91802.1"/>
    <property type="molecule type" value="Genomic_DNA"/>
</dbReference>
<reference evidence="3" key="1">
    <citation type="submission" date="2018-06" db="EMBL/GenBank/DDBJ databases">
        <authorList>
            <person name="Helene L.C."/>
            <person name="Dall'Agnol R."/>
            <person name="Delamuta J.R."/>
            <person name="Hungria M."/>
        </authorList>
    </citation>
    <scope>NUCLEOTIDE SEQUENCE [LARGE SCALE GENOMIC DNA]</scope>
    <source>
        <strain evidence="3">AC99b</strain>
    </source>
</reference>
<accession>A0A330HVY2</accession>
<evidence type="ECO:0000313" key="3">
    <source>
        <dbReference type="Proteomes" id="UP000251558"/>
    </source>
</evidence>
<feature type="transmembrane region" description="Helical" evidence="1">
    <location>
        <begin position="103"/>
        <end position="124"/>
    </location>
</feature>
<reference evidence="2 3" key="2">
    <citation type="submission" date="2018-07" db="EMBL/GenBank/DDBJ databases">
        <title>Diversity of Mesorhizobium strains in Brazil.</title>
        <authorList>
            <person name="Helene L.C.F."/>
            <person name="Dall'Agnol R."/>
            <person name="Delamuta J.R.M."/>
            <person name="Hungria M."/>
        </authorList>
    </citation>
    <scope>NUCLEOTIDE SEQUENCE [LARGE SCALE GENOMIC DNA]</scope>
    <source>
        <strain evidence="2 3">AC99b</strain>
    </source>
</reference>
<keyword evidence="1" id="KW-0812">Transmembrane</keyword>
<proteinExistence type="predicted"/>
<gene>
    <name evidence="2" type="ORF">DPM33_04760</name>
</gene>
<feature type="transmembrane region" description="Helical" evidence="1">
    <location>
        <begin position="77"/>
        <end position="97"/>
    </location>
</feature>
<keyword evidence="1" id="KW-1133">Transmembrane helix</keyword>
<protein>
    <recommendedName>
        <fullName evidence="4">DUF1269 domain-containing protein</fullName>
    </recommendedName>
</protein>
<keyword evidence="3" id="KW-1185">Reference proteome</keyword>
<dbReference type="AlphaFoldDB" id="A0A330HVY2"/>
<keyword evidence="1" id="KW-0472">Membrane</keyword>
<evidence type="ECO:0000313" key="2">
    <source>
        <dbReference type="EMBL" id="RAZ91802.1"/>
    </source>
</evidence>
<evidence type="ECO:0008006" key="4">
    <source>
        <dbReference type="Google" id="ProtNLM"/>
    </source>
</evidence>
<organism evidence="2 3">
    <name type="scientific">Mesorhizobium hawassense</name>
    <dbReference type="NCBI Taxonomy" id="1209954"/>
    <lineage>
        <taxon>Bacteria</taxon>
        <taxon>Pseudomonadati</taxon>
        <taxon>Pseudomonadota</taxon>
        <taxon>Alphaproteobacteria</taxon>
        <taxon>Hyphomicrobiales</taxon>
        <taxon>Phyllobacteriaceae</taxon>
        <taxon>Mesorhizobium</taxon>
    </lineage>
</organism>
<comment type="caution">
    <text evidence="2">The sequence shown here is derived from an EMBL/GenBank/DDBJ whole genome shotgun (WGS) entry which is preliminary data.</text>
</comment>
<dbReference type="Proteomes" id="UP000251558">
    <property type="component" value="Unassembled WGS sequence"/>
</dbReference>